<feature type="transmembrane region" description="Helical" evidence="12">
    <location>
        <begin position="85"/>
        <end position="105"/>
    </location>
</feature>
<evidence type="ECO:0000256" key="6">
    <source>
        <dbReference type="ARBA" id="ARBA00022692"/>
    </source>
</evidence>
<dbReference type="PROSITE" id="PS50096">
    <property type="entry name" value="IQ"/>
    <property type="match status" value="3"/>
</dbReference>
<dbReference type="PANTHER" id="PTHR23516">
    <property type="entry name" value="SAM (S-ADENOSYL METHIONINE) TRANSPORTER"/>
    <property type="match status" value="1"/>
</dbReference>
<dbReference type="InterPro" id="IPR036259">
    <property type="entry name" value="MFS_trans_sf"/>
</dbReference>
<dbReference type="Pfam" id="PF05631">
    <property type="entry name" value="MFS_5"/>
    <property type="match status" value="1"/>
</dbReference>
<dbReference type="InterPro" id="IPR027417">
    <property type="entry name" value="P-loop_NTPase"/>
</dbReference>
<evidence type="ECO:0000256" key="3">
    <source>
        <dbReference type="ARBA" id="ARBA00021242"/>
    </source>
</evidence>
<comment type="subcellular location">
    <subcellularLocation>
        <location evidence="2">Cell membrane</location>
        <topology evidence="2">Multi-pass membrane protein</topology>
    </subcellularLocation>
</comment>
<evidence type="ECO:0000313" key="13">
    <source>
        <dbReference type="EMBL" id="CAK0904061.1"/>
    </source>
</evidence>
<dbReference type="Pfam" id="PF00612">
    <property type="entry name" value="IQ"/>
    <property type="match status" value="1"/>
</dbReference>
<dbReference type="Gene3D" id="1.20.1250.20">
    <property type="entry name" value="MFS general substrate transporter like domains"/>
    <property type="match status" value="2"/>
</dbReference>
<evidence type="ECO:0000256" key="7">
    <source>
        <dbReference type="ARBA" id="ARBA00022989"/>
    </source>
</evidence>
<feature type="transmembrane region" description="Helical" evidence="12">
    <location>
        <begin position="266"/>
        <end position="287"/>
    </location>
</feature>
<name>A0ABN9XVE6_9DINO</name>
<keyword evidence="7 12" id="KW-1133">Transmembrane helix</keyword>
<feature type="transmembrane region" description="Helical" evidence="12">
    <location>
        <begin position="378"/>
        <end position="399"/>
    </location>
</feature>
<keyword evidence="9 12" id="KW-0472">Membrane</keyword>
<keyword evidence="14" id="KW-1185">Reference proteome</keyword>
<comment type="function">
    <text evidence="1">Mediates high-affinity intracellular uptake of the rare oligo-element molybdenum.</text>
</comment>
<evidence type="ECO:0000313" key="14">
    <source>
        <dbReference type="Proteomes" id="UP001189429"/>
    </source>
</evidence>
<keyword evidence="8" id="KW-0406">Ion transport</keyword>
<evidence type="ECO:0000256" key="10">
    <source>
        <dbReference type="ARBA" id="ARBA00030646"/>
    </source>
</evidence>
<protein>
    <recommendedName>
        <fullName evidence="3">Molybdate-anion transporter</fullName>
    </recommendedName>
    <alternativeName>
        <fullName evidence="10">Major facilitator superfamily domain-containing protein 5</fullName>
    </alternativeName>
    <alternativeName>
        <fullName evidence="11">Molybdate transporter 2 homolog</fullName>
    </alternativeName>
</protein>
<dbReference type="Pfam" id="PF07690">
    <property type="entry name" value="MFS_1"/>
    <property type="match status" value="1"/>
</dbReference>
<dbReference type="InterPro" id="IPR000048">
    <property type="entry name" value="IQ_motif_EF-hand-BS"/>
</dbReference>
<gene>
    <name evidence="13" type="ORF">PCOR1329_LOCUS80205</name>
</gene>
<dbReference type="SUPFAM" id="SSF103473">
    <property type="entry name" value="MFS general substrate transporter"/>
    <property type="match status" value="1"/>
</dbReference>
<dbReference type="InterPro" id="IPR008509">
    <property type="entry name" value="MOT2/MFSD5"/>
</dbReference>
<dbReference type="SMART" id="SM00015">
    <property type="entry name" value="IQ"/>
    <property type="match status" value="2"/>
</dbReference>
<dbReference type="InterPro" id="IPR011701">
    <property type="entry name" value="MFS"/>
</dbReference>
<organism evidence="13 14">
    <name type="scientific">Prorocentrum cordatum</name>
    <dbReference type="NCBI Taxonomy" id="2364126"/>
    <lineage>
        <taxon>Eukaryota</taxon>
        <taxon>Sar</taxon>
        <taxon>Alveolata</taxon>
        <taxon>Dinophyceae</taxon>
        <taxon>Prorocentrales</taxon>
        <taxon>Prorocentraceae</taxon>
        <taxon>Prorocentrum</taxon>
    </lineage>
</organism>
<dbReference type="Proteomes" id="UP001189429">
    <property type="component" value="Unassembled WGS sequence"/>
</dbReference>
<evidence type="ECO:0000256" key="4">
    <source>
        <dbReference type="ARBA" id="ARBA00022448"/>
    </source>
</evidence>
<feature type="transmembrane region" description="Helical" evidence="12">
    <location>
        <begin position="6"/>
        <end position="25"/>
    </location>
</feature>
<evidence type="ECO:0000256" key="11">
    <source>
        <dbReference type="ARBA" id="ARBA00032555"/>
    </source>
</evidence>
<keyword evidence="6 12" id="KW-0812">Transmembrane</keyword>
<evidence type="ECO:0000256" key="5">
    <source>
        <dbReference type="ARBA" id="ARBA00022475"/>
    </source>
</evidence>
<evidence type="ECO:0000256" key="8">
    <source>
        <dbReference type="ARBA" id="ARBA00023065"/>
    </source>
</evidence>
<reference evidence="13" key="1">
    <citation type="submission" date="2023-10" db="EMBL/GenBank/DDBJ databases">
        <authorList>
            <person name="Chen Y."/>
            <person name="Shah S."/>
            <person name="Dougan E. K."/>
            <person name="Thang M."/>
            <person name="Chan C."/>
        </authorList>
    </citation>
    <scope>NUCLEOTIDE SEQUENCE [LARGE SCALE GENOMIC DNA]</scope>
</reference>
<evidence type="ECO:0000256" key="9">
    <source>
        <dbReference type="ARBA" id="ARBA00023136"/>
    </source>
</evidence>
<feature type="transmembrane region" description="Helical" evidence="12">
    <location>
        <begin position="182"/>
        <end position="202"/>
    </location>
</feature>
<feature type="transmembrane region" description="Helical" evidence="12">
    <location>
        <begin position="316"/>
        <end position="341"/>
    </location>
</feature>
<sequence>MTSSSYVYLTVGICAAVFLTFAWKFGPLFDHFREHKQWPRPQSRLWELQGKFLVVFFLCSTANWLQVPYDLPLYERYGLDHTDMGQLLVTGFLSSLVFAGVGGYLADSYGRRLACQVYCVLTVVACLTRHFSSIGILLCGRVFQGMATSILNSAFEAWFVSELRRARSDAAEMSNALAHMHLGGSAAAVLSTALAASLSAVTGRGGSQPSHALNSGGYCVPFDLAAFLALASLALMGVLWRENSGEISREFGLSTAFRLVAEDPKVLLCGVVVALFEATFFLLHFYYAGALKEGAGENDIRDYYSYMNDPDAHDGFISWGLVYLILAVFLMAGIAVFGILAGSLRDTRLAPEALLCGALLASGVALAVSLLPSSRSGLLASLVIFQLFSGIYWPAMAAVKGSVVEEGIRATAYSLYRVPLNFLTLGVMLVSVSWRFAFGCGAVASLLAFVVAAFQFRRSKKDAWQPACRSQHFELRDADQDTAETRLLEAGGLSGSKLGSESMSESFESTAALLPAGASDGGSWFAADTDKVTRLQAVARGNLARKELAVQHEKVTKLQAVHRGRAVRLRREKEIKAATKLQATHRGHAVRKRSSLGWWPDEHTECSPREIKCPRGHSMELQLADTGFCDRCGRTVEVGELVHECSECDFFLCSDCQNQESSEPQGKRTVFGATERFEPVVEAEEPAISIEQAASSKTTCLKGHPLKSWECDVTCECDGCAKPIGKGEAVMDCEVCDYVLCHTCNGGTPAPQVRHAPAAAKMPPPISMVKCPQGHLMKKWISDTSGDCDGCSRAIPLGEAVLECQTCDYLLCKDCIARQQRSLDNVPTD</sequence>
<evidence type="ECO:0000256" key="12">
    <source>
        <dbReference type="SAM" id="Phobius"/>
    </source>
</evidence>
<keyword evidence="5" id="KW-1003">Cell membrane</keyword>
<dbReference type="EMBL" id="CAUYUJ010021342">
    <property type="protein sequence ID" value="CAK0904061.1"/>
    <property type="molecule type" value="Genomic_DNA"/>
</dbReference>
<keyword evidence="4" id="KW-0813">Transport</keyword>
<proteinExistence type="predicted"/>
<dbReference type="CDD" id="cd23767">
    <property type="entry name" value="IQCD"/>
    <property type="match status" value="1"/>
</dbReference>
<evidence type="ECO:0000256" key="1">
    <source>
        <dbReference type="ARBA" id="ARBA00003019"/>
    </source>
</evidence>
<dbReference type="SUPFAM" id="SSF52540">
    <property type="entry name" value="P-loop containing nucleoside triphosphate hydrolases"/>
    <property type="match status" value="1"/>
</dbReference>
<evidence type="ECO:0000256" key="2">
    <source>
        <dbReference type="ARBA" id="ARBA00004651"/>
    </source>
</evidence>
<dbReference type="PANTHER" id="PTHR23516:SF1">
    <property type="entry name" value="MOLYBDATE-ANION TRANSPORTER"/>
    <property type="match status" value="1"/>
</dbReference>
<feature type="transmembrane region" description="Helical" evidence="12">
    <location>
        <begin position="353"/>
        <end position="372"/>
    </location>
</feature>
<feature type="transmembrane region" description="Helical" evidence="12">
    <location>
        <begin position="222"/>
        <end position="240"/>
    </location>
</feature>
<feature type="transmembrane region" description="Helical" evidence="12">
    <location>
        <begin position="436"/>
        <end position="456"/>
    </location>
</feature>
<accession>A0ABN9XVE6</accession>
<dbReference type="Gene3D" id="1.20.5.190">
    <property type="match status" value="1"/>
</dbReference>
<comment type="caution">
    <text evidence="13">The sequence shown here is derived from an EMBL/GenBank/DDBJ whole genome shotgun (WGS) entry which is preliminary data.</text>
</comment>